<keyword evidence="2" id="KW-1185">Reference proteome</keyword>
<dbReference type="Proteomes" id="UP000054324">
    <property type="component" value="Unassembled WGS sequence"/>
</dbReference>
<name>A0A074Z0B2_OPIVI</name>
<accession>A0A074Z0B2</accession>
<organism evidence="1 2">
    <name type="scientific">Opisthorchis viverrini</name>
    <name type="common">Southeast Asian liver fluke</name>
    <dbReference type="NCBI Taxonomy" id="6198"/>
    <lineage>
        <taxon>Eukaryota</taxon>
        <taxon>Metazoa</taxon>
        <taxon>Spiralia</taxon>
        <taxon>Lophotrochozoa</taxon>
        <taxon>Platyhelminthes</taxon>
        <taxon>Trematoda</taxon>
        <taxon>Digenea</taxon>
        <taxon>Opisthorchiida</taxon>
        <taxon>Opisthorchiata</taxon>
        <taxon>Opisthorchiidae</taxon>
        <taxon>Opisthorchis</taxon>
    </lineage>
</organism>
<dbReference type="KEGG" id="ovi:T265_11064"/>
<dbReference type="AlphaFoldDB" id="A0A074Z0B2"/>
<dbReference type="GeneID" id="20325232"/>
<gene>
    <name evidence="1" type="ORF">T265_11064</name>
</gene>
<reference evidence="1 2" key="1">
    <citation type="submission" date="2013-11" db="EMBL/GenBank/DDBJ databases">
        <title>Opisthorchis viverrini - life in the bile duct.</title>
        <authorList>
            <person name="Young N.D."/>
            <person name="Nagarajan N."/>
            <person name="Lin S.J."/>
            <person name="Korhonen P.K."/>
            <person name="Jex A.R."/>
            <person name="Hall R.S."/>
            <person name="Safavi-Hemami H."/>
            <person name="Kaewkong W."/>
            <person name="Bertrand D."/>
            <person name="Gao S."/>
            <person name="Seet Q."/>
            <person name="Wongkham S."/>
            <person name="Teh B.T."/>
            <person name="Wongkham C."/>
            <person name="Intapan P.M."/>
            <person name="Maleewong W."/>
            <person name="Yang X."/>
            <person name="Hu M."/>
            <person name="Wang Z."/>
            <person name="Hofmann A."/>
            <person name="Sternberg P.W."/>
            <person name="Tan P."/>
            <person name="Wang J."/>
            <person name="Gasser R.B."/>
        </authorList>
    </citation>
    <scope>NUCLEOTIDE SEQUENCE [LARGE SCALE GENOMIC DNA]</scope>
</reference>
<protein>
    <submittedName>
        <fullName evidence="1">Uncharacterized protein</fullName>
    </submittedName>
</protein>
<evidence type="ECO:0000313" key="2">
    <source>
        <dbReference type="Proteomes" id="UP000054324"/>
    </source>
</evidence>
<evidence type="ECO:0000313" key="1">
    <source>
        <dbReference type="EMBL" id="KER20368.1"/>
    </source>
</evidence>
<sequence>MEEPIKNADNHVCEKSFDCSTLSVPSCHATRRLHEDVDTARLPKSRSCSNKRLNRLGVYIPFSNTDGPS</sequence>
<dbReference type="CTD" id="20325232"/>
<proteinExistence type="predicted"/>
<dbReference type="EMBL" id="KL597063">
    <property type="protein sequence ID" value="KER20368.1"/>
    <property type="molecule type" value="Genomic_DNA"/>
</dbReference>
<dbReference type="RefSeq" id="XP_009175880.1">
    <property type="nucleotide sequence ID" value="XM_009177616.1"/>
</dbReference>